<keyword evidence="1" id="KW-1133">Transmembrane helix</keyword>
<feature type="transmembrane region" description="Helical" evidence="1">
    <location>
        <begin position="262"/>
        <end position="282"/>
    </location>
</feature>
<gene>
    <name evidence="3" type="ORF">CLAFUR5_12042</name>
</gene>
<evidence type="ECO:0000313" key="4">
    <source>
        <dbReference type="Proteomes" id="UP000756132"/>
    </source>
</evidence>
<organism evidence="3 4">
    <name type="scientific">Passalora fulva</name>
    <name type="common">Tomato leaf mold</name>
    <name type="synonym">Cladosporium fulvum</name>
    <dbReference type="NCBI Taxonomy" id="5499"/>
    <lineage>
        <taxon>Eukaryota</taxon>
        <taxon>Fungi</taxon>
        <taxon>Dikarya</taxon>
        <taxon>Ascomycota</taxon>
        <taxon>Pezizomycotina</taxon>
        <taxon>Dothideomycetes</taxon>
        <taxon>Dothideomycetidae</taxon>
        <taxon>Mycosphaerellales</taxon>
        <taxon>Mycosphaerellaceae</taxon>
        <taxon>Fulvia</taxon>
    </lineage>
</organism>
<dbReference type="GO" id="GO:0016747">
    <property type="term" value="F:acyltransferase activity, transferring groups other than amino-acyl groups"/>
    <property type="evidence" value="ECO:0007669"/>
    <property type="project" value="InterPro"/>
</dbReference>
<evidence type="ECO:0000256" key="1">
    <source>
        <dbReference type="SAM" id="Phobius"/>
    </source>
</evidence>
<dbReference type="PANTHER" id="PTHR23028">
    <property type="entry name" value="ACETYLTRANSFERASE"/>
    <property type="match status" value="1"/>
</dbReference>
<feature type="transmembrane region" description="Helical" evidence="1">
    <location>
        <begin position="454"/>
        <end position="472"/>
    </location>
</feature>
<dbReference type="InterPro" id="IPR050879">
    <property type="entry name" value="Acyltransferase_3"/>
</dbReference>
<feature type="transmembrane region" description="Helical" evidence="1">
    <location>
        <begin position="160"/>
        <end position="179"/>
    </location>
</feature>
<evidence type="ECO:0000259" key="2">
    <source>
        <dbReference type="Pfam" id="PF01757"/>
    </source>
</evidence>
<dbReference type="AlphaFoldDB" id="A0A9Q8UUG8"/>
<feature type="transmembrane region" description="Helical" evidence="1">
    <location>
        <begin position="424"/>
        <end position="442"/>
    </location>
</feature>
<dbReference type="InterPro" id="IPR002656">
    <property type="entry name" value="Acyl_transf_3_dom"/>
</dbReference>
<dbReference type="PANTHER" id="PTHR23028:SF134">
    <property type="entry name" value="PUTATIVE (AFU_ORTHOLOGUE AFUA_4G08520)-RELATED"/>
    <property type="match status" value="1"/>
</dbReference>
<dbReference type="Pfam" id="PF01757">
    <property type="entry name" value="Acyl_transf_3"/>
    <property type="match status" value="1"/>
</dbReference>
<name>A0A9Q8UUG8_PASFU</name>
<proteinExistence type="predicted"/>
<feature type="transmembrane region" description="Helical" evidence="1">
    <location>
        <begin position="228"/>
        <end position="250"/>
    </location>
</feature>
<evidence type="ECO:0000313" key="3">
    <source>
        <dbReference type="EMBL" id="UJO22782.1"/>
    </source>
</evidence>
<reference evidence="3" key="1">
    <citation type="submission" date="2021-12" db="EMBL/GenBank/DDBJ databases">
        <authorList>
            <person name="Zaccaron A."/>
            <person name="Stergiopoulos I."/>
        </authorList>
    </citation>
    <scope>NUCLEOTIDE SEQUENCE</scope>
    <source>
        <strain evidence="3">Race5_Kim</strain>
    </source>
</reference>
<dbReference type="GeneID" id="71991920"/>
<keyword evidence="1" id="KW-0472">Membrane</keyword>
<feature type="domain" description="Acyltransferase 3" evidence="2">
    <location>
        <begin position="63"/>
        <end position="302"/>
    </location>
</feature>
<accession>A0A9Q8UUG8</accession>
<dbReference type="Proteomes" id="UP000756132">
    <property type="component" value="Chromosome 10"/>
</dbReference>
<feature type="transmembrane region" description="Helical" evidence="1">
    <location>
        <begin position="118"/>
        <end position="139"/>
    </location>
</feature>
<reference evidence="3" key="2">
    <citation type="journal article" date="2022" name="Microb. Genom.">
        <title>A chromosome-scale genome assembly of the tomato pathogen Cladosporium fulvum reveals a compartmentalized genome architecture and the presence of a dispensable chromosome.</title>
        <authorList>
            <person name="Zaccaron A.Z."/>
            <person name="Chen L.H."/>
            <person name="Samaras A."/>
            <person name="Stergiopoulos I."/>
        </authorList>
    </citation>
    <scope>NUCLEOTIDE SEQUENCE</scope>
    <source>
        <strain evidence="3">Race5_Kim</strain>
    </source>
</reference>
<keyword evidence="1" id="KW-0812">Transmembrane</keyword>
<dbReference type="KEGG" id="ffu:CLAFUR5_12042"/>
<dbReference type="OMA" id="WITTRIG"/>
<keyword evidence="4" id="KW-1185">Reference proteome</keyword>
<protein>
    <submittedName>
        <fullName evidence="3">O-acetyltransferase PaAT-1</fullName>
    </submittedName>
</protein>
<dbReference type="EMBL" id="CP090172">
    <property type="protein sequence ID" value="UJO22782.1"/>
    <property type="molecule type" value="Genomic_DNA"/>
</dbReference>
<dbReference type="RefSeq" id="XP_047767148.1">
    <property type="nucleotide sequence ID" value="XM_047911190.1"/>
</dbReference>
<sequence>MPEMHGLRRSIEQRVLPEGLTTHDDLERNDTNYALENEHLLSPPAHALTNTTNPTIPPRRDTAFLDGLRGLCAVFVMNQHFIAGFSAFSPHEMGFGEQGHYSLATLPVLRVAFSGGDMAVVVFFVLSGYVLSIGPLHKIQQQQTRECRKGLLSAVIRRPVRLYVPPLVISLGVALLLHVPGPLMLPTGFHRPRDSVGEELKFFVKISITYFSLFHEHGAHLFSYPYNIVMWTLPIELEGSLLVYGVLLGLSMICSGPDPKRPTMVAVLIFGVSVVMLQNGWYWSMSNFLFGIGLAMLDTWSIGEYISTTLRRLDWMKTPRAISQDMSTIGEVLSDISSPIRRRSSIMASKLLPKTILQRLPTQGERHEAAQHTFYHTVCFVIGWYLLAQPSASGHRQHVTNTPGWKWLASLIPSAYDDGHYYRYWQSYGALLFIYALLRTPWLQRFFQSRTLRFFGYVSFMLYLTHLPWFRIFPDRFSSLLAGRDCEEVDRGGMWDVKWSGIPDWGPNAMSLRVWVYIAVTWPMNFGLAWFATKWVDQPSVRLGKWITTRIGLEKNKSGT</sequence>
<dbReference type="OrthoDB" id="5405781at2759"/>
<feature type="transmembrane region" description="Helical" evidence="1">
    <location>
        <begin position="514"/>
        <end position="533"/>
    </location>
</feature>